<evidence type="ECO:0000256" key="2">
    <source>
        <dbReference type="ARBA" id="ARBA00022827"/>
    </source>
</evidence>
<dbReference type="GO" id="GO:0003824">
    <property type="term" value="F:catalytic activity"/>
    <property type="evidence" value="ECO:0007669"/>
    <property type="project" value="InterPro"/>
</dbReference>
<dbReference type="InterPro" id="IPR016166">
    <property type="entry name" value="FAD-bd_PCMH"/>
</dbReference>
<dbReference type="PANTHER" id="PTHR11748:SF103">
    <property type="entry name" value="GLYCOLATE OXIDASE SUBUNIT GLCE"/>
    <property type="match status" value="1"/>
</dbReference>
<protein>
    <submittedName>
        <fullName evidence="4">2-hydroxy-acid oxidase</fullName>
    </submittedName>
</protein>
<dbReference type="InterPro" id="IPR016164">
    <property type="entry name" value="FAD-linked_Oxase-like_C"/>
</dbReference>
<name>A0A2A4ZAG5_9PROT</name>
<keyword evidence="1" id="KW-0285">Flavoprotein</keyword>
<accession>A0A2A4ZAG5</accession>
<keyword evidence="2" id="KW-0274">FAD</keyword>
<organism evidence="4">
    <name type="scientific">OCS116 cluster bacterium</name>
    <dbReference type="NCBI Taxonomy" id="2030921"/>
    <lineage>
        <taxon>Bacteria</taxon>
        <taxon>Pseudomonadati</taxon>
        <taxon>Pseudomonadota</taxon>
        <taxon>Alphaproteobacteria</taxon>
        <taxon>OCS116 cluster</taxon>
    </lineage>
</organism>
<comment type="caution">
    <text evidence="4">The sequence shown here is derived from an EMBL/GenBank/DDBJ whole genome shotgun (WGS) entry which is preliminary data.</text>
</comment>
<gene>
    <name evidence="4" type="ORF">COB13_01285</name>
</gene>
<dbReference type="PROSITE" id="PS51387">
    <property type="entry name" value="FAD_PCMH"/>
    <property type="match status" value="1"/>
</dbReference>
<dbReference type="InterPro" id="IPR006094">
    <property type="entry name" value="Oxid_FAD_bind_N"/>
</dbReference>
<dbReference type="EMBL" id="NVUS01000001">
    <property type="protein sequence ID" value="PCJ03891.1"/>
    <property type="molecule type" value="Genomic_DNA"/>
</dbReference>
<sequence>MTDILTPNDEQAVRQIIMDCKAKNQSLKITGGGTRDGLGGKVNATHILSLKSFSGINLYEPAALTLVAKAGTPYQEIEAALAAEGQRLAFEPMDHRSIYASQGEPTIGGIVAGNISGSRRIQSGACRDALIGVRYICGHGEIVKNGGRVMKNVTGLDLVKLMAGSFGTLGVITEVAFKTLPTPERQATLMISGLSAAQAIEAMSKALGSPFEVTGVAHMPKGQDKSQTLLRIEGFDSQVTYRLEKLRALLVTDQDIELIEGQQHVDLWRGIGNAEIFADQAKQLWRLSVKPSDAVEIAKQLREKADAKLYFDWGGGLIWASMNDEVSYGHAVRKIMMSFGGHATLIRASASTKSQISVFQPQASGVSKLSAKICQKFDPDGILNPNFFDNQNAMGELA</sequence>
<dbReference type="SUPFAM" id="SSF56176">
    <property type="entry name" value="FAD-binding/transporter-associated domain-like"/>
    <property type="match status" value="1"/>
</dbReference>
<reference key="1">
    <citation type="submission" date="2017-08" db="EMBL/GenBank/DDBJ databases">
        <title>A dynamic microbial community with high functional redundancy inhabits the cold, oxic subseafloor aquifer.</title>
        <authorList>
            <person name="Tully B.J."/>
            <person name="Wheat C.G."/>
            <person name="Glazer B.T."/>
            <person name="Huber J.A."/>
        </authorList>
    </citation>
    <scope>NUCLEOTIDE SEQUENCE [LARGE SCALE GENOMIC DNA]</scope>
</reference>
<dbReference type="GO" id="GO:0071949">
    <property type="term" value="F:FAD binding"/>
    <property type="evidence" value="ECO:0007669"/>
    <property type="project" value="InterPro"/>
</dbReference>
<dbReference type="InterPro" id="IPR016169">
    <property type="entry name" value="FAD-bd_PCMH_sub2"/>
</dbReference>
<proteinExistence type="predicted"/>
<dbReference type="InterPro" id="IPR036318">
    <property type="entry name" value="FAD-bd_PCMH-like_sf"/>
</dbReference>
<feature type="domain" description="FAD-binding PCMH-type" evidence="3">
    <location>
        <begin position="1"/>
        <end position="182"/>
    </location>
</feature>
<dbReference type="Gene3D" id="3.30.465.10">
    <property type="match status" value="1"/>
</dbReference>
<evidence type="ECO:0000313" key="4">
    <source>
        <dbReference type="EMBL" id="PCJ03891.1"/>
    </source>
</evidence>
<dbReference type="Pfam" id="PF01565">
    <property type="entry name" value="FAD_binding_4"/>
    <property type="match status" value="1"/>
</dbReference>
<evidence type="ECO:0000256" key="1">
    <source>
        <dbReference type="ARBA" id="ARBA00022630"/>
    </source>
</evidence>
<dbReference type="PANTHER" id="PTHR11748">
    <property type="entry name" value="D-LACTATE DEHYDROGENASE"/>
    <property type="match status" value="1"/>
</dbReference>
<dbReference type="AlphaFoldDB" id="A0A2A4ZAG5"/>
<dbReference type="SUPFAM" id="SSF55103">
    <property type="entry name" value="FAD-linked oxidases, C-terminal domain"/>
    <property type="match status" value="1"/>
</dbReference>
<reference evidence="4" key="2">
    <citation type="journal article" date="2018" name="ISME J.">
        <title>A dynamic microbial community with high functional redundancy inhabits the cold, oxic subseafloor aquifer.</title>
        <authorList>
            <person name="Tully B.J."/>
            <person name="Wheat C.G."/>
            <person name="Glazer B.T."/>
            <person name="Huber J.A."/>
        </authorList>
    </citation>
    <scope>NUCLEOTIDE SEQUENCE</scope>
    <source>
        <strain evidence="4">NORP83</strain>
    </source>
</reference>
<evidence type="ECO:0000259" key="3">
    <source>
        <dbReference type="PROSITE" id="PS51387"/>
    </source>
</evidence>